<reference evidence="2 3" key="1">
    <citation type="submission" date="2020-08" db="EMBL/GenBank/DDBJ databases">
        <authorList>
            <person name="Kim C.M."/>
        </authorList>
    </citation>
    <scope>NUCLEOTIDE SEQUENCE [LARGE SCALE GENOMIC DNA]</scope>
    <source>
        <strain evidence="2 3">UL070</strain>
    </source>
</reference>
<dbReference type="AlphaFoldDB" id="A0A7W4LP99"/>
<evidence type="ECO:0000313" key="2">
    <source>
        <dbReference type="EMBL" id="MBB2496798.1"/>
    </source>
</evidence>
<evidence type="ECO:0000313" key="3">
    <source>
        <dbReference type="Proteomes" id="UP000542720"/>
    </source>
</evidence>
<protein>
    <submittedName>
        <fullName evidence="2">Uncharacterized protein</fullName>
    </submittedName>
</protein>
<organism evidence="2 3">
    <name type="scientific">Aquipseudomonas ullengensis</name>
    <dbReference type="NCBI Taxonomy" id="2759166"/>
    <lineage>
        <taxon>Bacteria</taxon>
        <taxon>Pseudomonadati</taxon>
        <taxon>Pseudomonadota</taxon>
        <taxon>Gammaproteobacteria</taxon>
        <taxon>Pseudomonadales</taxon>
        <taxon>Pseudomonadaceae</taxon>
        <taxon>Aquipseudomonas</taxon>
    </lineage>
</organism>
<comment type="caution">
    <text evidence="2">The sequence shown here is derived from an EMBL/GenBank/DDBJ whole genome shotgun (WGS) entry which is preliminary data.</text>
</comment>
<evidence type="ECO:0000256" key="1">
    <source>
        <dbReference type="SAM" id="Phobius"/>
    </source>
</evidence>
<sequence length="175" mass="19639">MTPDYQIDRTVRQARWLGWVMTVLMGLGIVLALGWKMLAVSERRAMEATREHLATSLSSLAAEQLAQDQVLDATWRKKNPFVLLRWQQDSYCGELAAGDEPQSGCWYWLPARNWVVYRARFAAGWAREEEQMRAWRLLAVPDGMSTASQSADAAFALELAVVPLAELSASGLLSH</sequence>
<name>A0A7W4LP99_9GAMM</name>
<dbReference type="EMBL" id="JACJUD010000006">
    <property type="protein sequence ID" value="MBB2496798.1"/>
    <property type="molecule type" value="Genomic_DNA"/>
</dbReference>
<gene>
    <name evidence="2" type="ORF">H3H51_17375</name>
</gene>
<accession>A0A7W4LP99</accession>
<keyword evidence="3" id="KW-1185">Reference proteome</keyword>
<dbReference type="RefSeq" id="WP_183090336.1">
    <property type="nucleotide sequence ID" value="NZ_JACJUD010000006.1"/>
</dbReference>
<keyword evidence="1" id="KW-1133">Transmembrane helix</keyword>
<feature type="transmembrane region" description="Helical" evidence="1">
    <location>
        <begin position="16"/>
        <end position="35"/>
    </location>
</feature>
<proteinExistence type="predicted"/>
<dbReference type="Proteomes" id="UP000542720">
    <property type="component" value="Unassembled WGS sequence"/>
</dbReference>
<keyword evidence="1" id="KW-0472">Membrane</keyword>
<keyword evidence="1" id="KW-0812">Transmembrane</keyword>